<protein>
    <recommendedName>
        <fullName evidence="4">Sel1 domain protein repeat-containing protein</fullName>
    </recommendedName>
</protein>
<dbReference type="EMBL" id="JAUHLI010000005">
    <property type="protein sequence ID" value="MEE2001118.1"/>
    <property type="molecule type" value="Genomic_DNA"/>
</dbReference>
<evidence type="ECO:0008006" key="4">
    <source>
        <dbReference type="Google" id="ProtNLM"/>
    </source>
</evidence>
<evidence type="ECO:0000313" key="3">
    <source>
        <dbReference type="Proteomes" id="UP001336314"/>
    </source>
</evidence>
<evidence type="ECO:0000313" key="2">
    <source>
        <dbReference type="EMBL" id="MEE2001118.1"/>
    </source>
</evidence>
<gene>
    <name evidence="2" type="ORF">QWY20_06600</name>
</gene>
<keyword evidence="1" id="KW-0175">Coiled coil</keyword>
<proteinExistence type="predicted"/>
<dbReference type="Proteomes" id="UP001336314">
    <property type="component" value="Unassembled WGS sequence"/>
</dbReference>
<name>A0ABU7J3N0_9GAMM</name>
<organism evidence="2 3">
    <name type="scientific">Alkalimonas cellulosilytica</name>
    <dbReference type="NCBI Taxonomy" id="3058395"/>
    <lineage>
        <taxon>Bacteria</taxon>
        <taxon>Pseudomonadati</taxon>
        <taxon>Pseudomonadota</taxon>
        <taxon>Gammaproteobacteria</taxon>
        <taxon>Alkalimonas</taxon>
    </lineage>
</organism>
<comment type="caution">
    <text evidence="2">The sequence shown here is derived from an EMBL/GenBank/DDBJ whole genome shotgun (WGS) entry which is preliminary data.</text>
</comment>
<dbReference type="RefSeq" id="WP_330128238.1">
    <property type="nucleotide sequence ID" value="NZ_JAUHLI010000005.1"/>
</dbReference>
<feature type="coiled-coil region" evidence="1">
    <location>
        <begin position="259"/>
        <end position="286"/>
    </location>
</feature>
<accession>A0ABU7J3N0</accession>
<sequence length="315" mass="35895">MKWLVSLMAVVLVLLAWWVRQPEPSPVWLELSELSAESPLTEPFTFTETEAEPNGFATLDTHQAEVVAVSQLQITQSSSEPLSVAATSAECPPFSLLEEHPAKHLVEDWLRNELLFYNWAEEHYLHQEEAAIVLEAQAGNALAMRALAIYYAAPMLRPEFAGHDSADIPAPEFAKARFWLYQAALHNVPMMFAFQAFTYQDELSVLERNRDEGGILPEPYYSEKRQLLITIRALAEFDLWVTPVLSKVRSGSPLGLDAIEFTADELQQVQEQLAELQTEWRFHRTQLGQTERIDIEMPTAIAEWFDVLKQIEQCH</sequence>
<reference evidence="2 3" key="1">
    <citation type="submission" date="2023-07" db="EMBL/GenBank/DDBJ databases">
        <title>Alkalimonas sp., MEB108 novel, alkaliphilic bacterium isolated from Lonar Lake, India.</title>
        <authorList>
            <person name="Joshi A."/>
            <person name="Thite S."/>
        </authorList>
    </citation>
    <scope>NUCLEOTIDE SEQUENCE [LARGE SCALE GENOMIC DNA]</scope>
    <source>
        <strain evidence="2 3">MEB108</strain>
    </source>
</reference>
<keyword evidence="3" id="KW-1185">Reference proteome</keyword>
<evidence type="ECO:0000256" key="1">
    <source>
        <dbReference type="SAM" id="Coils"/>
    </source>
</evidence>